<dbReference type="Proteomes" id="UP001162501">
    <property type="component" value="Chromosome 29"/>
</dbReference>
<sequence length="164" mass="18316">MIGNIWTVRMLRKKTLEFLVDWGLGAPPPPPPALLACPITEDTGLAAPQAPGRRRGLTEFLTSPLILQLRVQPTEELIQHTHTCLQIHTREHARFRCNPHIRIRVSDHHGDHQEKASPQSTALPRNARFPFLQPVTCGGKQASSSTFSISLFHQKVRTVLKASS</sequence>
<gene>
    <name evidence="1" type="ORF">MRATA1EN22A_LOCUS17958</name>
</gene>
<accession>A0AC59ZHP6</accession>
<organism evidence="1 2">
    <name type="scientific">Rangifer tarandus platyrhynchus</name>
    <name type="common">Svalbard reindeer</name>
    <dbReference type="NCBI Taxonomy" id="3082113"/>
    <lineage>
        <taxon>Eukaryota</taxon>
        <taxon>Metazoa</taxon>
        <taxon>Chordata</taxon>
        <taxon>Craniata</taxon>
        <taxon>Vertebrata</taxon>
        <taxon>Euteleostomi</taxon>
        <taxon>Mammalia</taxon>
        <taxon>Eutheria</taxon>
        <taxon>Laurasiatheria</taxon>
        <taxon>Artiodactyla</taxon>
        <taxon>Ruminantia</taxon>
        <taxon>Pecora</taxon>
        <taxon>Cervidae</taxon>
        <taxon>Odocoileinae</taxon>
        <taxon>Rangifer</taxon>
    </lineage>
</organism>
<name>A0AC59ZHP6_RANTA</name>
<evidence type="ECO:0000313" key="2">
    <source>
        <dbReference type="Proteomes" id="UP001162501"/>
    </source>
</evidence>
<reference evidence="1" key="2">
    <citation type="submission" date="2025-03" db="EMBL/GenBank/DDBJ databases">
        <authorList>
            <consortium name="ELIXIR-Norway"/>
            <consortium name="Elixir Norway"/>
        </authorList>
    </citation>
    <scope>NUCLEOTIDE SEQUENCE</scope>
</reference>
<evidence type="ECO:0000313" key="1">
    <source>
        <dbReference type="EMBL" id="CAN0410699.1"/>
    </source>
</evidence>
<proteinExistence type="predicted"/>
<protein>
    <submittedName>
        <fullName evidence="1">Uncharacterized protein</fullName>
    </submittedName>
</protein>
<dbReference type="EMBL" id="OX596113">
    <property type="protein sequence ID" value="CAN0410699.1"/>
    <property type="molecule type" value="Genomic_DNA"/>
</dbReference>
<reference evidence="1" key="1">
    <citation type="submission" date="2023-05" db="EMBL/GenBank/DDBJ databases">
        <authorList>
            <consortium name="ELIXIR-Norway"/>
        </authorList>
    </citation>
    <scope>NUCLEOTIDE SEQUENCE</scope>
</reference>